<name>A0A0K0Y1X3_9RHOB</name>
<reference evidence="1 2" key="1">
    <citation type="journal article" date="2015" name="Genome Announc.">
        <title>Closed Genome Sequence of Octadecabacter temperatus SB1, the First Mesophilic Species of the Genus Octadecabacter.</title>
        <authorList>
            <person name="Voget S."/>
            <person name="Billerbeck S."/>
            <person name="Simon M."/>
            <person name="Daniel R."/>
        </authorList>
    </citation>
    <scope>NUCLEOTIDE SEQUENCE [LARGE SCALE GENOMIC DNA]</scope>
    <source>
        <strain evidence="1 2">SB1</strain>
    </source>
</reference>
<dbReference type="Proteomes" id="UP000067444">
    <property type="component" value="Chromosome"/>
</dbReference>
<evidence type="ECO:0000313" key="2">
    <source>
        <dbReference type="Proteomes" id="UP000067444"/>
    </source>
</evidence>
<organism evidence="1 2">
    <name type="scientific">Octadecabacter temperatus</name>
    <dbReference type="NCBI Taxonomy" id="1458307"/>
    <lineage>
        <taxon>Bacteria</taxon>
        <taxon>Pseudomonadati</taxon>
        <taxon>Pseudomonadota</taxon>
        <taxon>Alphaproteobacteria</taxon>
        <taxon>Rhodobacterales</taxon>
        <taxon>Roseobacteraceae</taxon>
        <taxon>Octadecabacter</taxon>
    </lineage>
</organism>
<gene>
    <name evidence="1" type="ORF">OSB_03670</name>
</gene>
<dbReference type="EMBL" id="CP012160">
    <property type="protein sequence ID" value="AKS44933.1"/>
    <property type="molecule type" value="Genomic_DNA"/>
</dbReference>
<dbReference type="KEGG" id="otm:OSB_03670"/>
<dbReference type="AlphaFoldDB" id="A0A0K0Y1X3"/>
<proteinExistence type="predicted"/>
<protein>
    <submittedName>
        <fullName evidence="1">Uncharacterized protein</fullName>
    </submittedName>
</protein>
<accession>A0A0K0Y1X3</accession>
<sequence length="165" mass="17839">MYPASRSFLLQPCEGCFLPRSRPCMALMPPFVGTAGPFTPKSRTTTSSGAICVRSIWNAYFLTLVNGGRLLFRQMSAAIGTFFAHSGRQQLNSLAQVSAPIPQSLFSKTPNHRLRSLRMVASSTTTLALANLCNGSVSRLSGLSTVHRNGTARLCRLPKRCFAAA</sequence>
<keyword evidence="2" id="KW-1185">Reference proteome</keyword>
<evidence type="ECO:0000313" key="1">
    <source>
        <dbReference type="EMBL" id="AKS44933.1"/>
    </source>
</evidence>
<dbReference type="STRING" id="1458307.OSB_03670"/>